<keyword evidence="1" id="KW-0949">S-adenosyl-L-methionine</keyword>
<dbReference type="Gene3D" id="3.30.750.200">
    <property type="match status" value="1"/>
</dbReference>
<keyword evidence="7" id="KW-1185">Reference proteome</keyword>
<evidence type="ECO:0000256" key="2">
    <source>
        <dbReference type="ARBA" id="ARBA00022723"/>
    </source>
</evidence>
<reference evidence="6 7" key="1">
    <citation type="submission" date="2023-04" db="EMBL/GenBank/DDBJ databases">
        <title>Genome of Basidiobolus ranarum AG-B5.</title>
        <authorList>
            <person name="Stajich J.E."/>
            <person name="Carter-House D."/>
            <person name="Gryganskyi A."/>
        </authorList>
    </citation>
    <scope>NUCLEOTIDE SEQUENCE [LARGE SCALE GENOMIC DNA]</scope>
    <source>
        <strain evidence="6 7">AG-B5</strain>
    </source>
</reference>
<gene>
    <name evidence="6" type="ORF">K7432_012080</name>
</gene>
<evidence type="ECO:0000256" key="4">
    <source>
        <dbReference type="ARBA" id="ARBA00023014"/>
    </source>
</evidence>
<dbReference type="PROSITE" id="PS51918">
    <property type="entry name" value="RADICAL_SAM"/>
    <property type="match status" value="1"/>
</dbReference>
<evidence type="ECO:0000313" key="6">
    <source>
        <dbReference type="EMBL" id="KAK9762312.1"/>
    </source>
</evidence>
<proteinExistence type="predicted"/>
<evidence type="ECO:0000313" key="7">
    <source>
        <dbReference type="Proteomes" id="UP001479436"/>
    </source>
</evidence>
<dbReference type="PANTHER" id="PTHR13932:SF5">
    <property type="entry name" value="RADICAL S-ADENOSYL METHIONINE DOMAIN-CONTAINING PROTEIN 1, MITOCHONDRIAL"/>
    <property type="match status" value="1"/>
</dbReference>
<keyword evidence="3" id="KW-0408">Iron</keyword>
<organism evidence="6 7">
    <name type="scientific">Basidiobolus ranarum</name>
    <dbReference type="NCBI Taxonomy" id="34480"/>
    <lineage>
        <taxon>Eukaryota</taxon>
        <taxon>Fungi</taxon>
        <taxon>Fungi incertae sedis</taxon>
        <taxon>Zoopagomycota</taxon>
        <taxon>Entomophthoromycotina</taxon>
        <taxon>Basidiobolomycetes</taxon>
        <taxon>Basidiobolales</taxon>
        <taxon>Basidiobolaceae</taxon>
        <taxon>Basidiobolus</taxon>
    </lineage>
</organism>
<dbReference type="Gene3D" id="3.20.20.70">
    <property type="entry name" value="Aldolase class I"/>
    <property type="match status" value="1"/>
</dbReference>
<dbReference type="InterPro" id="IPR007197">
    <property type="entry name" value="rSAM"/>
</dbReference>
<evidence type="ECO:0000259" key="5">
    <source>
        <dbReference type="PROSITE" id="PS51918"/>
    </source>
</evidence>
<evidence type="ECO:0000256" key="1">
    <source>
        <dbReference type="ARBA" id="ARBA00022691"/>
    </source>
</evidence>
<keyword evidence="4" id="KW-0411">Iron-sulfur</keyword>
<dbReference type="CDD" id="cd01335">
    <property type="entry name" value="Radical_SAM"/>
    <property type="match status" value="1"/>
</dbReference>
<dbReference type="EMBL" id="JASJQH010001008">
    <property type="protein sequence ID" value="KAK9762312.1"/>
    <property type="molecule type" value="Genomic_DNA"/>
</dbReference>
<protein>
    <recommendedName>
        <fullName evidence="5">Radical SAM core domain-containing protein</fullName>
    </recommendedName>
</protein>
<sequence length="232" mass="26049">MHPSRRSLQQLLSRLPCSTQNTKLQTTSASISKPPVSIYVHWPYCKSKCTYCNFNRYINPQPDHDRMERALISELSDALSRGYEGRTINSVYFGGGTPSLAKPATFKKLLDEVSRRCYLPSSAEISIEGNPTSVETSKLIDFKAIGVNRVSLGIQALNDADLKIFGRDHSVKEALVCLREAKKIFPGQVTFDLIYGRQGQTLESWKEELKTALSLADDHMSLYQLTLKRGTE</sequence>
<dbReference type="SMART" id="SM00729">
    <property type="entry name" value="Elp3"/>
    <property type="match status" value="1"/>
</dbReference>
<dbReference type="InterPro" id="IPR034505">
    <property type="entry name" value="Coproporphyrinogen-III_oxidase"/>
</dbReference>
<comment type="caution">
    <text evidence="6">The sequence shown here is derived from an EMBL/GenBank/DDBJ whole genome shotgun (WGS) entry which is preliminary data.</text>
</comment>
<dbReference type="SFLD" id="SFLDG01065">
    <property type="entry name" value="anaerobic_coproporphyrinogen-I"/>
    <property type="match status" value="1"/>
</dbReference>
<keyword evidence="2" id="KW-0479">Metal-binding</keyword>
<dbReference type="SUPFAM" id="SSF102114">
    <property type="entry name" value="Radical SAM enzymes"/>
    <property type="match status" value="1"/>
</dbReference>
<dbReference type="Pfam" id="PF04055">
    <property type="entry name" value="Radical_SAM"/>
    <property type="match status" value="1"/>
</dbReference>
<dbReference type="InterPro" id="IPR006638">
    <property type="entry name" value="Elp3/MiaA/NifB-like_rSAM"/>
</dbReference>
<dbReference type="PANTHER" id="PTHR13932">
    <property type="entry name" value="COPROPORPHYRINIGEN III OXIDASE"/>
    <property type="match status" value="1"/>
</dbReference>
<accession>A0ABR2WLE7</accession>
<name>A0ABR2WLE7_9FUNG</name>
<feature type="domain" description="Radical SAM core" evidence="5">
    <location>
        <begin position="30"/>
        <end position="232"/>
    </location>
</feature>
<evidence type="ECO:0000256" key="3">
    <source>
        <dbReference type="ARBA" id="ARBA00023004"/>
    </source>
</evidence>
<dbReference type="SFLD" id="SFLDS00029">
    <property type="entry name" value="Radical_SAM"/>
    <property type="match status" value="1"/>
</dbReference>
<dbReference type="InterPro" id="IPR058240">
    <property type="entry name" value="rSAM_sf"/>
</dbReference>
<dbReference type="InterPro" id="IPR013785">
    <property type="entry name" value="Aldolase_TIM"/>
</dbReference>
<dbReference type="Proteomes" id="UP001479436">
    <property type="component" value="Unassembled WGS sequence"/>
</dbReference>